<dbReference type="InterPro" id="IPR020845">
    <property type="entry name" value="AMP-binding_CS"/>
</dbReference>
<dbReference type="STRING" id="1416806.CAL12_15820"/>
<name>A0A1W6YM00_9BORD</name>
<dbReference type="InterPro" id="IPR025110">
    <property type="entry name" value="AMP-bd_C"/>
</dbReference>
<protein>
    <submittedName>
        <fullName evidence="4">4-chlorobenzoate--CoA ligase</fullName>
    </submittedName>
</protein>
<dbReference type="Gene3D" id="3.30.300.30">
    <property type="match status" value="1"/>
</dbReference>
<dbReference type="PANTHER" id="PTHR43767:SF1">
    <property type="entry name" value="NONRIBOSOMAL PEPTIDE SYNTHASE PES1 (EUROFUNG)-RELATED"/>
    <property type="match status" value="1"/>
</dbReference>
<evidence type="ECO:0000259" key="3">
    <source>
        <dbReference type="Pfam" id="PF13193"/>
    </source>
</evidence>
<organism evidence="4 5">
    <name type="scientific">Bordetella genomosp. 8</name>
    <dbReference type="NCBI Taxonomy" id="1416806"/>
    <lineage>
        <taxon>Bacteria</taxon>
        <taxon>Pseudomonadati</taxon>
        <taxon>Pseudomonadota</taxon>
        <taxon>Betaproteobacteria</taxon>
        <taxon>Burkholderiales</taxon>
        <taxon>Alcaligenaceae</taxon>
        <taxon>Bordetella</taxon>
    </lineage>
</organism>
<evidence type="ECO:0000256" key="1">
    <source>
        <dbReference type="SAM" id="MobiDB-lite"/>
    </source>
</evidence>
<keyword evidence="5" id="KW-1185">Reference proteome</keyword>
<feature type="domain" description="AMP-dependent synthetase/ligase" evidence="2">
    <location>
        <begin position="10"/>
        <end position="382"/>
    </location>
</feature>
<dbReference type="KEGG" id="bgv:CAL12_15820"/>
<dbReference type="GO" id="GO:0016878">
    <property type="term" value="F:acid-thiol ligase activity"/>
    <property type="evidence" value="ECO:0007669"/>
    <property type="project" value="UniProtKB-ARBA"/>
</dbReference>
<dbReference type="PROSITE" id="PS00455">
    <property type="entry name" value="AMP_BINDING"/>
    <property type="match status" value="1"/>
</dbReference>
<feature type="domain" description="AMP-binding enzyme C-terminal" evidence="3">
    <location>
        <begin position="433"/>
        <end position="509"/>
    </location>
</feature>
<dbReference type="OrthoDB" id="9766486at2"/>
<dbReference type="InterPro" id="IPR045851">
    <property type="entry name" value="AMP-bd_C_sf"/>
</dbReference>
<dbReference type="InterPro" id="IPR050237">
    <property type="entry name" value="ATP-dep_AMP-bd_enzyme"/>
</dbReference>
<keyword evidence="4" id="KW-0436">Ligase</keyword>
<sequence length="542" mass="58726">MLDLGRTFLQSVERSPHALALVDGDLRLDYAAWHGQIARTVVGLRRLGLTHGDRLLSVLQNRHQAATLHWACQFMGVTMVPLNWRAKPEEVDYCVTDAEAKVVFFEPASQGAVLGSVAARPLPRIAVGLPPDAASQDGAGAVLAWDELLDNTGAALEPEARADDFSLMLYTSGTTGKPKGVPRRHRQERAAALAHVAQNLYARGERTLGVMPLYHTMGVRSLLAMALVDGVFVCMPRFDTAGALALIERERLTCLYLVPTLYHDMMVQRERQGGGTGPGPDLASVDKLGFAGAPMQDALLQRLRHAFEPRLFVNHYGSSEVYTFSIDQDALRKPGSAGRAGINTRLRVVRLDARGAHDVAAVGEEGQIIVDLSGDEAFEGYWKRPDADAKSLRDGWYYTGDIGYLDADGDLFVTGRVDDMIISGGENISPVDIESVISLCPGVAEVAVAGLPDERWGQRVVAFVTRSDARPALDAQSLDAHCRQSDLPNFKRPREYVFVAEIPKSPVGKILRRKLAAGEYQALGTPCGPAGTAPSNPARETS</sequence>
<proteinExistence type="predicted"/>
<evidence type="ECO:0000259" key="2">
    <source>
        <dbReference type="Pfam" id="PF00501"/>
    </source>
</evidence>
<dbReference type="EMBL" id="CP021108">
    <property type="protein sequence ID" value="ARP82136.1"/>
    <property type="molecule type" value="Genomic_DNA"/>
</dbReference>
<accession>A0A1W6YM00</accession>
<dbReference type="Pfam" id="PF00501">
    <property type="entry name" value="AMP-binding"/>
    <property type="match status" value="1"/>
</dbReference>
<dbReference type="PANTHER" id="PTHR43767">
    <property type="entry name" value="LONG-CHAIN-FATTY-ACID--COA LIGASE"/>
    <property type="match status" value="1"/>
</dbReference>
<dbReference type="Pfam" id="PF13193">
    <property type="entry name" value="AMP-binding_C"/>
    <property type="match status" value="1"/>
</dbReference>
<dbReference type="RefSeq" id="WP_086065515.1">
    <property type="nucleotide sequence ID" value="NZ_CP021108.1"/>
</dbReference>
<dbReference type="InterPro" id="IPR000873">
    <property type="entry name" value="AMP-dep_synth/lig_dom"/>
</dbReference>
<dbReference type="InterPro" id="IPR042099">
    <property type="entry name" value="ANL_N_sf"/>
</dbReference>
<feature type="region of interest" description="Disordered" evidence="1">
    <location>
        <begin position="522"/>
        <end position="542"/>
    </location>
</feature>
<evidence type="ECO:0000313" key="5">
    <source>
        <dbReference type="Proteomes" id="UP000194151"/>
    </source>
</evidence>
<dbReference type="SUPFAM" id="SSF56801">
    <property type="entry name" value="Acetyl-CoA synthetase-like"/>
    <property type="match status" value="1"/>
</dbReference>
<dbReference type="Proteomes" id="UP000194151">
    <property type="component" value="Chromosome"/>
</dbReference>
<dbReference type="AlphaFoldDB" id="A0A1W6YM00"/>
<dbReference type="Gene3D" id="3.40.50.12780">
    <property type="entry name" value="N-terminal domain of ligase-like"/>
    <property type="match status" value="1"/>
</dbReference>
<feature type="compositionally biased region" description="Polar residues" evidence="1">
    <location>
        <begin position="533"/>
        <end position="542"/>
    </location>
</feature>
<evidence type="ECO:0000313" key="4">
    <source>
        <dbReference type="EMBL" id="ARP82136.1"/>
    </source>
</evidence>
<gene>
    <name evidence="4" type="ORF">CAL12_15820</name>
</gene>
<reference evidence="4 5" key="1">
    <citation type="submission" date="2017-05" db="EMBL/GenBank/DDBJ databases">
        <title>Complete and WGS of Bordetella genogroups.</title>
        <authorList>
            <person name="Spilker T."/>
            <person name="LiPuma J."/>
        </authorList>
    </citation>
    <scope>NUCLEOTIDE SEQUENCE [LARGE SCALE GENOMIC DNA]</scope>
    <source>
        <strain evidence="4 5">AU19157</strain>
    </source>
</reference>